<dbReference type="Proteomes" id="UP001194746">
    <property type="component" value="Unassembled WGS sequence"/>
</dbReference>
<feature type="binding site" evidence="5">
    <location>
        <position position="340"/>
    </location>
    <ligand>
        <name>pyridoxal 5'-phosphate</name>
        <dbReference type="ChEBI" id="CHEBI:597326"/>
    </ligand>
</feature>
<keyword evidence="4 5" id="KW-0663">Pyridoxal phosphate</keyword>
<comment type="catalytic activity">
    <reaction evidence="6">
        <text>3-hydroxy-L-kynurenine + H2O = 3-hydroxyanthranilate + L-alanine + H(+)</text>
        <dbReference type="Rhea" id="RHEA:25143"/>
        <dbReference type="ChEBI" id="CHEBI:15377"/>
        <dbReference type="ChEBI" id="CHEBI:15378"/>
        <dbReference type="ChEBI" id="CHEBI:36559"/>
        <dbReference type="ChEBI" id="CHEBI:57972"/>
        <dbReference type="ChEBI" id="CHEBI:58125"/>
        <dbReference type="EC" id="3.7.1.3"/>
    </reaction>
</comment>
<comment type="cofactor">
    <cofactor evidence="5 6">
        <name>pyridoxal 5'-phosphate</name>
        <dbReference type="ChEBI" id="CHEBI:597326"/>
    </cofactor>
</comment>
<comment type="similarity">
    <text evidence="5 6">Belongs to the kynureninase family.</text>
</comment>
<name>A0AAD4CQL2_ASPNN</name>
<feature type="binding site" evidence="5">
    <location>
        <position position="134"/>
    </location>
    <ligand>
        <name>pyridoxal 5'-phosphate</name>
        <dbReference type="ChEBI" id="CHEBI:597326"/>
    </ligand>
</feature>
<feature type="binding site" evidence="5">
    <location>
        <begin position="162"/>
        <end position="165"/>
    </location>
    <ligand>
        <name>pyridoxal 5'-phosphate</name>
        <dbReference type="ChEBI" id="CHEBI:597326"/>
    </ligand>
</feature>
<comment type="function">
    <text evidence="5 6">Catalyzes the cleavage of L-kynurenine (L-Kyn) and L-3-hydroxykynurenine (L-3OHKyn) into anthranilic acid (AA) and 3-hydroxyanthranilic acid (3-OHAA), respectively.</text>
</comment>
<dbReference type="AlphaFoldDB" id="A0AAD4CQL2"/>
<evidence type="ECO:0000256" key="3">
    <source>
        <dbReference type="ARBA" id="ARBA00022801"/>
    </source>
</evidence>
<dbReference type="PANTHER" id="PTHR14084">
    <property type="entry name" value="KYNURENINASE"/>
    <property type="match status" value="1"/>
</dbReference>
<dbReference type="InterPro" id="IPR015421">
    <property type="entry name" value="PyrdxlP-dep_Trfase_major"/>
</dbReference>
<comment type="caution">
    <text evidence="5">Lacks conserved residue(s) required for the propagation of feature annotation.</text>
</comment>
<feature type="modified residue" description="N6-(pyridoxal phosphate)lysine" evidence="5">
    <location>
        <position position="273"/>
    </location>
</feature>
<evidence type="ECO:0000256" key="5">
    <source>
        <dbReference type="HAMAP-Rule" id="MF_03017"/>
    </source>
</evidence>
<evidence type="ECO:0000256" key="1">
    <source>
        <dbReference type="ARBA" id="ARBA00022490"/>
    </source>
</evidence>
<dbReference type="FunFam" id="3.40.640.10:FF:000031">
    <property type="entry name" value="Kynureninase"/>
    <property type="match status" value="1"/>
</dbReference>
<dbReference type="Pfam" id="PF22580">
    <property type="entry name" value="KYNU_C"/>
    <property type="match status" value="1"/>
</dbReference>
<reference evidence="7" key="1">
    <citation type="journal article" date="2019" name="Beilstein J. Org. Chem.">
        <title>Nanangenines: drimane sesquiterpenoids as the dominant metabolite cohort of a novel Australian fungus, Aspergillus nanangensis.</title>
        <authorList>
            <person name="Lacey H.J."/>
            <person name="Gilchrist C.L.M."/>
            <person name="Crombie A."/>
            <person name="Kalaitzis J.A."/>
            <person name="Vuong D."/>
            <person name="Rutledge P.J."/>
            <person name="Turner P."/>
            <person name="Pitt J.I."/>
            <person name="Lacey E."/>
            <person name="Chooi Y.H."/>
            <person name="Piggott A.M."/>
        </authorList>
    </citation>
    <scope>NUCLEOTIDE SEQUENCE</scope>
    <source>
        <strain evidence="7">MST-FP2251</strain>
    </source>
</reference>
<evidence type="ECO:0000313" key="8">
    <source>
        <dbReference type="Proteomes" id="UP001194746"/>
    </source>
</evidence>
<feature type="binding site" evidence="5">
    <location>
        <position position="135"/>
    </location>
    <ligand>
        <name>pyridoxal 5'-phosphate</name>
        <dbReference type="ChEBI" id="CHEBI:597326"/>
    </ligand>
</feature>
<evidence type="ECO:0000256" key="4">
    <source>
        <dbReference type="ARBA" id="ARBA00022898"/>
    </source>
</evidence>
<dbReference type="InterPro" id="IPR015422">
    <property type="entry name" value="PyrdxlP-dep_Trfase_small"/>
</dbReference>
<evidence type="ECO:0000313" key="7">
    <source>
        <dbReference type="EMBL" id="KAF9890881.1"/>
    </source>
</evidence>
<reference evidence="7" key="2">
    <citation type="submission" date="2020-02" db="EMBL/GenBank/DDBJ databases">
        <authorList>
            <person name="Gilchrist C.L.M."/>
            <person name="Chooi Y.-H."/>
        </authorList>
    </citation>
    <scope>NUCLEOTIDE SEQUENCE</scope>
    <source>
        <strain evidence="7">MST-FP2251</strain>
    </source>
</reference>
<dbReference type="Gene3D" id="3.40.640.10">
    <property type="entry name" value="Type I PLP-dependent aspartate aminotransferase-like (Major domain)"/>
    <property type="match status" value="1"/>
</dbReference>
<dbReference type="GO" id="GO:0043420">
    <property type="term" value="P:anthranilate metabolic process"/>
    <property type="evidence" value="ECO:0007669"/>
    <property type="project" value="UniProtKB-UniRule"/>
</dbReference>
<comment type="caution">
    <text evidence="7">The sequence shown here is derived from an EMBL/GenBank/DDBJ whole genome shotgun (WGS) entry which is preliminary data.</text>
</comment>
<dbReference type="GO" id="GO:0030429">
    <property type="term" value="F:kynureninase activity"/>
    <property type="evidence" value="ECO:0007669"/>
    <property type="project" value="UniProtKB-UniRule"/>
</dbReference>
<dbReference type="InterPro" id="IPR010111">
    <property type="entry name" value="Kynureninase"/>
</dbReference>
<organism evidence="7 8">
    <name type="scientific">Aspergillus nanangensis</name>
    <dbReference type="NCBI Taxonomy" id="2582783"/>
    <lineage>
        <taxon>Eukaryota</taxon>
        <taxon>Fungi</taxon>
        <taxon>Dikarya</taxon>
        <taxon>Ascomycota</taxon>
        <taxon>Pezizomycotina</taxon>
        <taxon>Eurotiomycetes</taxon>
        <taxon>Eurotiomycetidae</taxon>
        <taxon>Eurotiales</taxon>
        <taxon>Aspergillaceae</taxon>
        <taxon>Aspergillus</taxon>
        <taxon>Aspergillus subgen. Circumdati</taxon>
    </lineage>
</organism>
<keyword evidence="2 5" id="KW-0662">Pyridine nucleotide biosynthesis</keyword>
<gene>
    <name evidence="7" type="primary">BNA5_1</name>
    <name evidence="5" type="synonym">BNA5</name>
    <name evidence="7" type="ORF">FE257_005457</name>
</gene>
<feature type="binding site" evidence="5">
    <location>
        <position position="312"/>
    </location>
    <ligand>
        <name>pyridoxal 5'-phosphate</name>
        <dbReference type="ChEBI" id="CHEBI:597326"/>
    </ligand>
</feature>
<keyword evidence="1 5" id="KW-0963">Cytoplasm</keyword>
<dbReference type="PIRSF" id="PIRSF038800">
    <property type="entry name" value="KYNU"/>
    <property type="match status" value="1"/>
</dbReference>
<dbReference type="SUPFAM" id="SSF53383">
    <property type="entry name" value="PLP-dependent transferases"/>
    <property type="match status" value="1"/>
</dbReference>
<comment type="subunit">
    <text evidence="5 6">Homodimer.</text>
</comment>
<dbReference type="GO" id="GO:0030170">
    <property type="term" value="F:pyridoxal phosphate binding"/>
    <property type="evidence" value="ECO:0007669"/>
    <property type="project" value="UniProtKB-UniRule"/>
</dbReference>
<dbReference type="GO" id="GO:0019441">
    <property type="term" value="P:L-tryptophan catabolic process to kynurenine"/>
    <property type="evidence" value="ECO:0007669"/>
    <property type="project" value="TreeGrafter"/>
</dbReference>
<dbReference type="InterPro" id="IPR015424">
    <property type="entry name" value="PyrdxlP-dep_Trfase"/>
</dbReference>
<comment type="catalytic activity">
    <reaction evidence="5 6">
        <text>L-kynurenine + H2O = anthranilate + L-alanine + H(+)</text>
        <dbReference type="Rhea" id="RHEA:16813"/>
        <dbReference type="ChEBI" id="CHEBI:15377"/>
        <dbReference type="ChEBI" id="CHEBI:15378"/>
        <dbReference type="ChEBI" id="CHEBI:16567"/>
        <dbReference type="ChEBI" id="CHEBI:57959"/>
        <dbReference type="ChEBI" id="CHEBI:57972"/>
        <dbReference type="EC" id="3.7.1.3"/>
    </reaction>
</comment>
<evidence type="ECO:0000256" key="2">
    <source>
        <dbReference type="ARBA" id="ARBA00022642"/>
    </source>
</evidence>
<dbReference type="EC" id="3.7.1.3" evidence="5 6"/>
<dbReference type="Gene3D" id="3.90.1150.10">
    <property type="entry name" value="Aspartate Aminotransferase, domain 1"/>
    <property type="match status" value="1"/>
</dbReference>
<comment type="pathway">
    <text evidence="5 6">Cofactor biosynthesis; NAD(+) biosynthesis; quinolinate from L-kynurenine: step 2/3.</text>
</comment>
<accession>A0AAD4CQL2</accession>
<dbReference type="GO" id="GO:0005737">
    <property type="term" value="C:cytoplasm"/>
    <property type="evidence" value="ECO:0007669"/>
    <property type="project" value="UniProtKB-SubCell"/>
</dbReference>
<keyword evidence="8" id="KW-1185">Reference proteome</keyword>
<dbReference type="GO" id="GO:0034354">
    <property type="term" value="P:'de novo' NAD+ biosynthetic process from L-tryptophan"/>
    <property type="evidence" value="ECO:0007669"/>
    <property type="project" value="UniProtKB-UniRule"/>
</dbReference>
<sequence length="463" mass="51467">MPSLAPSKPAFPENAATKEYAISLDTEDPLATFREKFIIPSKANIACQKLAKPDLSSEPCIYFCGNSLGLQPKATARYLEAQLDTWSSIGVCGHFTDLQDSPLKQWQLLAEQAAESMSKIVGADPEEVAAMGTLTTNLHLLLASFYKPTATKHQILMDWKAFPSDHYAIESHLAWHGLDPKQSMVLMGPDEDEYEISTEKILSYIDKHAEDAALLLLPGIQYYTGQLFDIQKITEYAKSRNLVVGWDLAHAYGNAELKLHEWEVDFAAWCTYKYGNAGPGAMAGLFVHEKHGQVDYSEGEDAPKFRHRLTGWYGGDRSVRFKMDNSFKPTPGAGGFQVSNPSAIDLASLCAALSVFDETSVSELRQKSLKLTAYLEYLLLKDTTDKTRPFQIITPSDPEARGAQLSLLLRPGLLQKVSQRLQDAGIICDKREPGVVRVAPVPLYNTFSEVWTFVEEFRAALEM</sequence>
<feature type="binding site" evidence="5">
    <location>
        <position position="250"/>
    </location>
    <ligand>
        <name>pyridoxal 5'-phosphate</name>
        <dbReference type="ChEBI" id="CHEBI:597326"/>
    </ligand>
</feature>
<dbReference type="HAMAP" id="MF_01970">
    <property type="entry name" value="Kynureninase"/>
    <property type="match status" value="1"/>
</dbReference>
<comment type="pathway">
    <text evidence="5 6">Amino-acid degradation; L-kynurenine degradation; L-alanine and anthranilate from L-kynurenine: step 1/1.</text>
</comment>
<keyword evidence="3 5" id="KW-0378">Hydrolase</keyword>
<feature type="binding site" evidence="5">
    <location>
        <position position="247"/>
    </location>
    <ligand>
        <name>pyridoxal 5'-phosphate</name>
        <dbReference type="ChEBI" id="CHEBI:597326"/>
    </ligand>
</feature>
<proteinExistence type="inferred from homology"/>
<comment type="subcellular location">
    <subcellularLocation>
        <location evidence="5 6">Cytoplasm</location>
    </subcellularLocation>
</comment>
<dbReference type="GO" id="GO:0019805">
    <property type="term" value="P:quinolinate biosynthetic process"/>
    <property type="evidence" value="ECO:0007669"/>
    <property type="project" value="UniProtKB-UniRule"/>
</dbReference>
<evidence type="ECO:0000256" key="6">
    <source>
        <dbReference type="PIRNR" id="PIRNR038800"/>
    </source>
</evidence>
<dbReference type="EMBL" id="VCAU01000023">
    <property type="protein sequence ID" value="KAF9890881.1"/>
    <property type="molecule type" value="Genomic_DNA"/>
</dbReference>
<dbReference type="GO" id="GO:0097053">
    <property type="term" value="P:L-kynurenine catabolic process"/>
    <property type="evidence" value="ECO:0007669"/>
    <property type="project" value="UniProtKB-UniRule"/>
</dbReference>
<dbReference type="PANTHER" id="PTHR14084:SF2">
    <property type="entry name" value="KYNURENINASE 2"/>
    <property type="match status" value="1"/>
</dbReference>
<dbReference type="NCBIfam" id="TIGR01814">
    <property type="entry name" value="kynureninase"/>
    <property type="match status" value="1"/>
</dbReference>
<protein>
    <recommendedName>
        <fullName evidence="5 6">Kynureninase</fullName>
        <ecNumber evidence="5 6">3.7.1.3</ecNumber>
    </recommendedName>
    <alternativeName>
        <fullName evidence="5">Biosynthesis of nicotinic acid protein 5</fullName>
    </alternativeName>
    <alternativeName>
        <fullName evidence="5">L-kynurenine hydrolase</fullName>
    </alternativeName>
</protein>
<feature type="binding site" evidence="5">
    <location>
        <position position="272"/>
    </location>
    <ligand>
        <name>pyridoxal 5'-phosphate</name>
        <dbReference type="ChEBI" id="CHEBI:597326"/>
    </ligand>
</feature>